<evidence type="ECO:0000256" key="9">
    <source>
        <dbReference type="ARBA" id="ARBA00023136"/>
    </source>
</evidence>
<proteinExistence type="predicted"/>
<name>B7WWH0_COMTK</name>
<dbReference type="CDD" id="cd00342">
    <property type="entry name" value="gram_neg_porins"/>
    <property type="match status" value="1"/>
</dbReference>
<dbReference type="AlphaFoldDB" id="B7WWH0"/>
<evidence type="ECO:0000256" key="10">
    <source>
        <dbReference type="ARBA" id="ARBA00023237"/>
    </source>
</evidence>
<keyword evidence="7" id="KW-0406">Ion transport</keyword>
<keyword evidence="10" id="KW-0998">Cell outer membrane</keyword>
<comment type="subunit">
    <text evidence="2">Homotrimer.</text>
</comment>
<reference evidence="13 14" key="1">
    <citation type="journal article" date="2004" name="Appl. Environ. Microbiol.">
        <title>Mineralization of individual congeners of linear alkylbenzenesulfonate by defined pairs of heterotrophic bacteria.</title>
        <authorList>
            <person name="Schleheck D."/>
            <person name="Knepper T.P."/>
            <person name="Fischer K."/>
            <person name="Cook A.M."/>
        </authorList>
    </citation>
    <scope>NUCLEOTIDE SEQUENCE [LARGE SCALE GENOMIC DNA]</scope>
    <source>
        <strain evidence="14">DSM 14576 / KF-1</strain>
    </source>
</reference>
<dbReference type="SUPFAM" id="SSF56935">
    <property type="entry name" value="Porins"/>
    <property type="match status" value="1"/>
</dbReference>
<keyword evidence="9" id="KW-0472">Membrane</keyword>
<evidence type="ECO:0000313" key="14">
    <source>
        <dbReference type="Proteomes" id="UP000003039"/>
    </source>
</evidence>
<dbReference type="Gene3D" id="2.40.160.10">
    <property type="entry name" value="Porin"/>
    <property type="match status" value="1"/>
</dbReference>
<evidence type="ECO:0000256" key="6">
    <source>
        <dbReference type="ARBA" id="ARBA00022729"/>
    </source>
</evidence>
<dbReference type="InterPro" id="IPR033900">
    <property type="entry name" value="Gram_neg_porin_domain"/>
</dbReference>
<evidence type="ECO:0000256" key="1">
    <source>
        <dbReference type="ARBA" id="ARBA00004571"/>
    </source>
</evidence>
<organism evidence="13 14">
    <name type="scientific">Comamonas testosteroni (strain DSM 14576 / KF-1)</name>
    <name type="common">Pseudomonas testosteroni</name>
    <dbReference type="NCBI Taxonomy" id="399795"/>
    <lineage>
        <taxon>Bacteria</taxon>
        <taxon>Pseudomonadati</taxon>
        <taxon>Pseudomonadota</taxon>
        <taxon>Betaproteobacteria</taxon>
        <taxon>Burkholderiales</taxon>
        <taxon>Comamonadaceae</taxon>
        <taxon>Comamonas</taxon>
    </lineage>
</organism>
<dbReference type="InterPro" id="IPR050298">
    <property type="entry name" value="Gram-neg_bact_OMP"/>
</dbReference>
<gene>
    <name evidence="13" type="ORF">CtesDRAFT_PD0819</name>
</gene>
<dbReference type="GO" id="GO:0009279">
    <property type="term" value="C:cell outer membrane"/>
    <property type="evidence" value="ECO:0007669"/>
    <property type="project" value="UniProtKB-SubCell"/>
</dbReference>
<comment type="caution">
    <text evidence="13">The sequence shown here is derived from an EMBL/GenBank/DDBJ whole genome shotgun (WGS) entry which is preliminary data.</text>
</comment>
<keyword evidence="4" id="KW-1134">Transmembrane beta strand</keyword>
<dbReference type="Pfam" id="PF13609">
    <property type="entry name" value="Porin_4"/>
    <property type="match status" value="1"/>
</dbReference>
<dbReference type="GO" id="GO:0006811">
    <property type="term" value="P:monoatomic ion transport"/>
    <property type="evidence" value="ECO:0007669"/>
    <property type="project" value="UniProtKB-KW"/>
</dbReference>
<evidence type="ECO:0000256" key="11">
    <source>
        <dbReference type="SAM" id="SignalP"/>
    </source>
</evidence>
<dbReference type="eggNOG" id="COG3203">
    <property type="taxonomic scope" value="Bacteria"/>
</dbReference>
<protein>
    <submittedName>
        <fullName evidence="13">Porin</fullName>
    </submittedName>
</protein>
<accession>B7WWH0</accession>
<dbReference type="EMBL" id="AAUJ02000001">
    <property type="protein sequence ID" value="EED65873.1"/>
    <property type="molecule type" value="Genomic_DNA"/>
</dbReference>
<dbReference type="PANTHER" id="PTHR34501:SF9">
    <property type="entry name" value="MAJOR OUTER MEMBRANE PROTEIN P.IA"/>
    <property type="match status" value="1"/>
</dbReference>
<evidence type="ECO:0000256" key="5">
    <source>
        <dbReference type="ARBA" id="ARBA00022692"/>
    </source>
</evidence>
<evidence type="ECO:0000256" key="4">
    <source>
        <dbReference type="ARBA" id="ARBA00022452"/>
    </source>
</evidence>
<feature type="chain" id="PRO_5002863505" evidence="11">
    <location>
        <begin position="30"/>
        <end position="361"/>
    </location>
</feature>
<sequence precursor="true">MQTDHPFLLRSQKAAAALCFIAAAQSSHAQSALTLFGGVDLGVRMVNNSAGTTKGMNSGNNYTSRWGLRAQEDLGGGHKASLWLESTINADTGSSNPQFFDRRSTVALSGDWGEVRMGRDYTPVFRGYGIAEVFDFAGLASMTTIYNGSASTVLSRAFKGKTSSNGRTNGSLQYFTPDSLGGFHLSAMLSRSGDGNVSGDHDYKGLRVGYSRGPWQTAAFAGSTEIRISGGNYRIRGGSAAYRLGTGKLTAGVVNMRYLDARQTNYTLGLIWPLGIHQVKATWHHIDQAGRNAAGASIDRNDADLMAIGYVHNLSKRTALYGTLAFIRNRGQASFSITGESMGARPGGNARGLELGLRHMF</sequence>
<evidence type="ECO:0000313" key="13">
    <source>
        <dbReference type="EMBL" id="EED65873.1"/>
    </source>
</evidence>
<dbReference type="RefSeq" id="WP_003052135.1">
    <property type="nucleotide sequence ID" value="NZ_AAUJ02000001.1"/>
</dbReference>
<dbReference type="GO" id="GO:0015288">
    <property type="term" value="F:porin activity"/>
    <property type="evidence" value="ECO:0007669"/>
    <property type="project" value="UniProtKB-KW"/>
</dbReference>
<dbReference type="Proteomes" id="UP000003039">
    <property type="component" value="Unassembled WGS sequence"/>
</dbReference>
<feature type="domain" description="Porin" evidence="12">
    <location>
        <begin position="14"/>
        <end position="331"/>
    </location>
</feature>
<dbReference type="InterPro" id="IPR023614">
    <property type="entry name" value="Porin_dom_sf"/>
</dbReference>
<keyword evidence="6 11" id="KW-0732">Signal</keyword>
<feature type="signal peptide" evidence="11">
    <location>
        <begin position="1"/>
        <end position="29"/>
    </location>
</feature>
<dbReference type="GO" id="GO:0046930">
    <property type="term" value="C:pore complex"/>
    <property type="evidence" value="ECO:0007669"/>
    <property type="project" value="UniProtKB-KW"/>
</dbReference>
<evidence type="ECO:0000259" key="12">
    <source>
        <dbReference type="Pfam" id="PF13609"/>
    </source>
</evidence>
<evidence type="ECO:0000256" key="8">
    <source>
        <dbReference type="ARBA" id="ARBA00023114"/>
    </source>
</evidence>
<evidence type="ECO:0000256" key="2">
    <source>
        <dbReference type="ARBA" id="ARBA00011233"/>
    </source>
</evidence>
<dbReference type="InterPro" id="IPR002299">
    <property type="entry name" value="Porin_Neis"/>
</dbReference>
<keyword evidence="5" id="KW-0812">Transmembrane</keyword>
<comment type="subcellular location">
    <subcellularLocation>
        <location evidence="1">Cell outer membrane</location>
        <topology evidence="1">Multi-pass membrane protein</topology>
    </subcellularLocation>
</comment>
<keyword evidence="3" id="KW-0813">Transport</keyword>
<dbReference type="PANTHER" id="PTHR34501">
    <property type="entry name" value="PROTEIN YDDL-RELATED"/>
    <property type="match status" value="1"/>
</dbReference>
<evidence type="ECO:0000256" key="7">
    <source>
        <dbReference type="ARBA" id="ARBA00023065"/>
    </source>
</evidence>
<keyword evidence="8" id="KW-0626">Porin</keyword>
<dbReference type="PRINTS" id="PR00184">
    <property type="entry name" value="NEISSPPORIN"/>
</dbReference>
<evidence type="ECO:0000256" key="3">
    <source>
        <dbReference type="ARBA" id="ARBA00022448"/>
    </source>
</evidence>